<proteinExistence type="inferred from homology"/>
<organism evidence="12 15">
    <name type="scientific">Cuniculiplasma divulgatum</name>
    <dbReference type="NCBI Taxonomy" id="1673428"/>
    <lineage>
        <taxon>Archaea</taxon>
        <taxon>Methanobacteriati</taxon>
        <taxon>Thermoplasmatota</taxon>
        <taxon>Thermoplasmata</taxon>
        <taxon>Thermoplasmatales</taxon>
        <taxon>Cuniculiplasmataceae</taxon>
        <taxon>Cuniculiplasma</taxon>
    </lineage>
</organism>
<feature type="transmembrane region" description="Helical" evidence="10">
    <location>
        <begin position="478"/>
        <end position="496"/>
    </location>
</feature>
<dbReference type="Pfam" id="PF01496">
    <property type="entry name" value="V_ATPase_I"/>
    <property type="match status" value="1"/>
</dbReference>
<evidence type="ECO:0000256" key="11">
    <source>
        <dbReference type="SAM" id="Coils"/>
    </source>
</evidence>
<comment type="similarity">
    <text evidence="2 10">Belongs to the V-ATPase 116 kDa subunit family.</text>
</comment>
<evidence type="ECO:0000256" key="7">
    <source>
        <dbReference type="ARBA" id="ARBA00023136"/>
    </source>
</evidence>
<evidence type="ECO:0000313" key="15">
    <source>
        <dbReference type="Proteomes" id="UP000195607"/>
    </source>
</evidence>
<dbReference type="EMBL" id="LT671858">
    <property type="protein sequence ID" value="SIM29928.1"/>
    <property type="molecule type" value="Genomic_DNA"/>
</dbReference>
<dbReference type="GO" id="GO:0051117">
    <property type="term" value="F:ATPase binding"/>
    <property type="evidence" value="ECO:0007669"/>
    <property type="project" value="TreeGrafter"/>
</dbReference>
<dbReference type="Proteomes" id="UP000187822">
    <property type="component" value="Chromosome I"/>
</dbReference>
<comment type="function">
    <text evidence="8">Component of the A-type ATP synthase that produces ATP from ADP in the presence of a proton gradient across the membrane.</text>
</comment>
<evidence type="ECO:0000313" key="12">
    <source>
        <dbReference type="EMBL" id="SIM29928.1"/>
    </source>
</evidence>
<dbReference type="OrthoDB" id="85892at2157"/>
<evidence type="ECO:0000256" key="9">
    <source>
        <dbReference type="ARBA" id="ARBA00068671"/>
    </source>
</evidence>
<dbReference type="KEGG" id="cdiv:CPM_0042"/>
<keyword evidence="6 10" id="KW-0406">Ion transport</keyword>
<dbReference type="Proteomes" id="UP000195607">
    <property type="component" value="Chromosome I"/>
</dbReference>
<keyword evidence="4 10" id="KW-0812">Transmembrane</keyword>
<evidence type="ECO:0000256" key="1">
    <source>
        <dbReference type="ARBA" id="ARBA00004141"/>
    </source>
</evidence>
<dbReference type="GO" id="GO:0016471">
    <property type="term" value="C:vacuolar proton-transporting V-type ATPase complex"/>
    <property type="evidence" value="ECO:0007669"/>
    <property type="project" value="TreeGrafter"/>
</dbReference>
<keyword evidence="7 10" id="KW-0472">Membrane</keyword>
<keyword evidence="14" id="KW-1185">Reference proteome</keyword>
<feature type="transmembrane region" description="Helical" evidence="10">
    <location>
        <begin position="335"/>
        <end position="366"/>
    </location>
</feature>
<keyword evidence="5 10" id="KW-1133">Transmembrane helix</keyword>
<evidence type="ECO:0000313" key="13">
    <source>
        <dbReference type="EMBL" id="SJK83946.1"/>
    </source>
</evidence>
<dbReference type="GeneID" id="41587364"/>
<dbReference type="GO" id="GO:0046961">
    <property type="term" value="F:proton-transporting ATPase activity, rotational mechanism"/>
    <property type="evidence" value="ECO:0007669"/>
    <property type="project" value="InterPro"/>
</dbReference>
<dbReference type="InterPro" id="IPR002490">
    <property type="entry name" value="V-ATPase_116kDa_su"/>
</dbReference>
<feature type="transmembrane region" description="Helical" evidence="10">
    <location>
        <begin position="446"/>
        <end position="466"/>
    </location>
</feature>
<evidence type="ECO:0000256" key="4">
    <source>
        <dbReference type="ARBA" id="ARBA00022692"/>
    </source>
</evidence>
<dbReference type="EMBL" id="LT719092">
    <property type="protein sequence ID" value="SJK83946.1"/>
    <property type="molecule type" value="Genomic_DNA"/>
</dbReference>
<keyword evidence="11" id="KW-0175">Coiled coil</keyword>
<dbReference type="STRING" id="1673428.CPM_0042"/>
<evidence type="ECO:0000256" key="8">
    <source>
        <dbReference type="ARBA" id="ARBA00059506"/>
    </source>
</evidence>
<evidence type="ECO:0000256" key="5">
    <source>
        <dbReference type="ARBA" id="ARBA00022989"/>
    </source>
</evidence>
<evidence type="ECO:0000256" key="2">
    <source>
        <dbReference type="ARBA" id="ARBA00009904"/>
    </source>
</evidence>
<dbReference type="GO" id="GO:0007035">
    <property type="term" value="P:vacuolar acidification"/>
    <property type="evidence" value="ECO:0007669"/>
    <property type="project" value="TreeGrafter"/>
</dbReference>
<dbReference type="PANTHER" id="PTHR11629">
    <property type="entry name" value="VACUOLAR PROTON ATPASES"/>
    <property type="match status" value="1"/>
</dbReference>
<evidence type="ECO:0000256" key="6">
    <source>
        <dbReference type="ARBA" id="ARBA00023065"/>
    </source>
</evidence>
<reference evidence="14" key="3">
    <citation type="submission" date="2016-06" db="EMBL/GenBank/DDBJ databases">
        <authorList>
            <person name="Toshchakov V.S."/>
        </authorList>
    </citation>
    <scope>NUCLEOTIDE SEQUENCE [LARGE SCALE GENOMIC DNA]</scope>
    <source>
        <strain>PM4 (JCM 30641</strain>
        <strain evidence="14">\VKM B-2940)</strain>
    </source>
</reference>
<evidence type="ECO:0000313" key="14">
    <source>
        <dbReference type="Proteomes" id="UP000187822"/>
    </source>
</evidence>
<evidence type="ECO:0000256" key="3">
    <source>
        <dbReference type="ARBA" id="ARBA00022448"/>
    </source>
</evidence>
<evidence type="ECO:0000256" key="10">
    <source>
        <dbReference type="RuleBase" id="RU361189"/>
    </source>
</evidence>
<dbReference type="GO" id="GO:0033179">
    <property type="term" value="C:proton-transporting V-type ATPase, V0 domain"/>
    <property type="evidence" value="ECO:0007669"/>
    <property type="project" value="InterPro"/>
</dbReference>
<feature type="transmembrane region" description="Helical" evidence="10">
    <location>
        <begin position="548"/>
        <end position="571"/>
    </location>
</feature>
<reference evidence="12 15" key="1">
    <citation type="submission" date="2016-04" db="EMBL/GenBank/DDBJ databases">
        <authorList>
            <person name="Evans L.H."/>
            <person name="Alamgir A."/>
            <person name="Owens N."/>
            <person name="Weber N.D."/>
            <person name="Virtaneva K."/>
            <person name="Barbian K."/>
            <person name="Babar A."/>
            <person name="Rosenke K."/>
        </authorList>
    </citation>
    <scope>NUCLEOTIDE SEQUENCE [LARGE SCALE GENOMIC DNA]</scope>
    <source>
        <strain evidence="12">S5</strain>
        <strain evidence="15">S5(T) (JCM 30642 \VKM B-2941)</strain>
    </source>
</reference>
<reference evidence="13" key="2">
    <citation type="submission" date="2016-06" db="EMBL/GenBank/DDBJ databases">
        <authorList>
            <person name="Olsen C.W."/>
            <person name="Carey S."/>
            <person name="Hinshaw L."/>
            <person name="Karasin A.I."/>
        </authorList>
    </citation>
    <scope>NUCLEOTIDE SEQUENCE [LARGE SCALE GENOMIC DNA]</scope>
    <source>
        <strain evidence="13">PM4</strain>
    </source>
</reference>
<accession>A0A1N5S1D5</accession>
<dbReference type="PANTHER" id="PTHR11629:SF63">
    <property type="entry name" value="V-TYPE PROTON ATPASE SUBUNIT A"/>
    <property type="match status" value="1"/>
</dbReference>
<dbReference type="AlphaFoldDB" id="A0A1N5S1D5"/>
<comment type="subcellular location">
    <subcellularLocation>
        <location evidence="1">Membrane</location>
        <topology evidence="1">Multi-pass membrane protein</topology>
    </subcellularLocation>
</comment>
<sequence>MGFKPVPMARMRIIAYREKAAGLLTLLHDMKSIQFEDVTDSYKEGMKSSTEIEGRGRVIELMNEIRGMENLLPPRKITGKRKFSSVQEIISAAESIRIGEDLRTAVNSINDLKTELKSIDNRLEIVEPLESLDVDMSCFNNSVISSYLIQGEYEGKIGENYIVNRVNGNTVLSMPKSGEKEFAQSIGSQSGKAIYIMQMRGKPREIRDDLLNLKKNINEKISELETGIGELSDKHYSEIVSVREALEIEAKKIEAAMKMPSSQSIFVMEGWVPEPKFQKISDAVERKADHLCIIERVKTDEIGPTLQDNPRRFRLFESFIRFYSLPQDIEIDPTIIFAIVFPIFFGIMVGDWGFGIVILLLSLWLIKRINSTGPKKPLPKKMTGFITSIFSPYQLQILAKAMLPGSIVAIIVGILFNGFFGFAILPTTIGPFHITYFNPIVYTSKILLMTGYFGVVMVSFGFILGILNDYYYNHKKMIIGKVGWLLFVWGIVIYGLSLIYKLNLSLTTNPFADIDIASMILGVVMIIGTEKGIGLIELPSVISHVLSYLRIMGILLASVILTKLVNTFFISTLHDPVLIIFGVILLIIGQLFALLLAIVESGIQGVRLLYVEFFSKFYRGNGKPFTPFGSKRRYTEEVNEIE</sequence>
<protein>
    <recommendedName>
        <fullName evidence="9 10">A-type ATP synthase subunit I</fullName>
    </recommendedName>
</protein>
<feature type="transmembrane region" description="Helical" evidence="10">
    <location>
        <begin position="577"/>
        <end position="599"/>
    </location>
</feature>
<feature type="transmembrane region" description="Helical" evidence="10">
    <location>
        <begin position="401"/>
        <end position="426"/>
    </location>
</feature>
<name>A0A1N5S1D5_9ARCH</name>
<keyword evidence="3 10" id="KW-0813">Transport</keyword>
<feature type="transmembrane region" description="Helical" evidence="10">
    <location>
        <begin position="516"/>
        <end position="536"/>
    </location>
</feature>
<dbReference type="RefSeq" id="WP_021789578.1">
    <property type="nucleotide sequence ID" value="NZ_LT671858.1"/>
</dbReference>
<feature type="coiled-coil region" evidence="11">
    <location>
        <begin position="207"/>
        <end position="234"/>
    </location>
</feature>
<gene>
    <name evidence="13" type="ORF">CPM_0042</name>
    <name evidence="12" type="ORF">CSP5_0042</name>
</gene>